<organism evidence="2 3">
    <name type="scientific">Nocardia puris</name>
    <dbReference type="NCBI Taxonomy" id="208602"/>
    <lineage>
        <taxon>Bacteria</taxon>
        <taxon>Bacillati</taxon>
        <taxon>Actinomycetota</taxon>
        <taxon>Actinomycetes</taxon>
        <taxon>Mycobacteriales</taxon>
        <taxon>Nocardiaceae</taxon>
        <taxon>Nocardia</taxon>
    </lineage>
</organism>
<dbReference type="Proteomes" id="UP000252586">
    <property type="component" value="Unassembled WGS sequence"/>
</dbReference>
<dbReference type="STRING" id="1210090.GCA_001613185_07074"/>
<gene>
    <name evidence="2" type="ORF">DFR74_115180</name>
</gene>
<keyword evidence="3" id="KW-1185">Reference proteome</keyword>
<evidence type="ECO:0000313" key="3">
    <source>
        <dbReference type="Proteomes" id="UP000252586"/>
    </source>
</evidence>
<dbReference type="AlphaFoldDB" id="A0A366D5M8"/>
<sequence>MSAALHLVSTHRGPIPHTDLDIEPPPPTRRAAVREEPLPTTGAYPPLWAVMGAHGGAGATTLARWWAPAADAGLSWPGSARTTQRVIIVARVCMAGMIAAADRLREWHAGLAPDGVVVIGLVLMPLRPGRVPAPVRRYRATVTELAECVYDIGWHDHLALEPHELAQFRPGDPPPPRRRASLRAAVPADVGRAGADIVDRLAHSRKSSAQQHISESPS</sequence>
<comment type="caution">
    <text evidence="2">The sequence shown here is derived from an EMBL/GenBank/DDBJ whole genome shotgun (WGS) entry which is preliminary data.</text>
</comment>
<evidence type="ECO:0000313" key="2">
    <source>
        <dbReference type="EMBL" id="RBO85332.1"/>
    </source>
</evidence>
<feature type="region of interest" description="Disordered" evidence="1">
    <location>
        <begin position="8"/>
        <end position="29"/>
    </location>
</feature>
<protein>
    <submittedName>
        <fullName evidence="2">Uncharacterized protein</fullName>
    </submittedName>
</protein>
<dbReference type="RefSeq" id="WP_198161950.1">
    <property type="nucleotide sequence ID" value="NZ_QNRE01000015.1"/>
</dbReference>
<proteinExistence type="predicted"/>
<accession>A0A366D5M8</accession>
<dbReference type="EMBL" id="QNRE01000015">
    <property type="protein sequence ID" value="RBO85332.1"/>
    <property type="molecule type" value="Genomic_DNA"/>
</dbReference>
<name>A0A366D5M8_9NOCA</name>
<evidence type="ECO:0000256" key="1">
    <source>
        <dbReference type="SAM" id="MobiDB-lite"/>
    </source>
</evidence>
<reference evidence="2 3" key="1">
    <citation type="submission" date="2018-06" db="EMBL/GenBank/DDBJ databases">
        <title>Genomic Encyclopedia of Type Strains, Phase IV (KMG-IV): sequencing the most valuable type-strain genomes for metagenomic binning, comparative biology and taxonomic classification.</title>
        <authorList>
            <person name="Goeker M."/>
        </authorList>
    </citation>
    <scope>NUCLEOTIDE SEQUENCE [LARGE SCALE GENOMIC DNA]</scope>
    <source>
        <strain evidence="2 3">DSM 44599</strain>
    </source>
</reference>